<keyword evidence="7" id="KW-1185">Reference proteome</keyword>
<evidence type="ECO:0000313" key="6">
    <source>
        <dbReference type="EMBL" id="RZU40251.1"/>
    </source>
</evidence>
<feature type="transmembrane region" description="Helical" evidence="5">
    <location>
        <begin position="152"/>
        <end position="172"/>
    </location>
</feature>
<keyword evidence="2 5" id="KW-0812">Transmembrane</keyword>
<reference evidence="6 7" key="1">
    <citation type="submission" date="2019-02" db="EMBL/GenBank/DDBJ databases">
        <title>Genomic Encyclopedia of Archaeal and Bacterial Type Strains, Phase II (KMG-II): from individual species to whole genera.</title>
        <authorList>
            <person name="Goeker M."/>
        </authorList>
    </citation>
    <scope>NUCLEOTIDE SEQUENCE [LARGE SCALE GENOMIC DNA]</scope>
    <source>
        <strain evidence="6 7">DSM 18101</strain>
    </source>
</reference>
<feature type="transmembrane region" description="Helical" evidence="5">
    <location>
        <begin position="233"/>
        <end position="252"/>
    </location>
</feature>
<feature type="transmembrane region" description="Helical" evidence="5">
    <location>
        <begin position="209"/>
        <end position="227"/>
    </location>
</feature>
<keyword evidence="3 5" id="KW-1133">Transmembrane helix</keyword>
<organism evidence="6 7">
    <name type="scientific">Edaphobacter modestus</name>
    <dbReference type="NCBI Taxonomy" id="388466"/>
    <lineage>
        <taxon>Bacteria</taxon>
        <taxon>Pseudomonadati</taxon>
        <taxon>Acidobacteriota</taxon>
        <taxon>Terriglobia</taxon>
        <taxon>Terriglobales</taxon>
        <taxon>Acidobacteriaceae</taxon>
        <taxon>Edaphobacter</taxon>
    </lineage>
</organism>
<accession>A0A4Q7YT80</accession>
<comment type="subcellular location">
    <subcellularLocation>
        <location evidence="1">Membrane</location>
        <topology evidence="1">Multi-pass membrane protein</topology>
    </subcellularLocation>
</comment>
<protein>
    <submittedName>
        <fullName evidence="6">DoxX-like protein</fullName>
    </submittedName>
</protein>
<gene>
    <name evidence="6" type="ORF">BDD14_1696</name>
</gene>
<dbReference type="AlphaFoldDB" id="A0A4Q7YT80"/>
<dbReference type="InterPro" id="IPR032808">
    <property type="entry name" value="DoxX"/>
</dbReference>
<dbReference type="Pfam" id="PF13564">
    <property type="entry name" value="DoxX_2"/>
    <property type="match status" value="2"/>
</dbReference>
<sequence>MTVDIQAAPSKTRLYTGYTFTTLAVLFLLLDAGMKFTTDPHVVQAQAQLGFPMRLLPGIGVLELVSIGLYVIPATSVLGALMLTGHLGGAIALHLRVDNPLFTHTLFPIYIALFIWGGIWLRDRSLRDLFPVTHRSTAVIPNPSKKLLRTGYVLTAISALFILFTAAMKFIYTPPAGAPPPTFPLHHIHHLAFLEIACTALYLFPATSFLGAVLMTGYLGGATAINLRGGESIGASLIPALVGVVVWAGLWLRELRIRQLFPIRSASSR</sequence>
<evidence type="ECO:0000256" key="5">
    <source>
        <dbReference type="SAM" id="Phobius"/>
    </source>
</evidence>
<evidence type="ECO:0000313" key="7">
    <source>
        <dbReference type="Proteomes" id="UP000292958"/>
    </source>
</evidence>
<evidence type="ECO:0000256" key="1">
    <source>
        <dbReference type="ARBA" id="ARBA00004141"/>
    </source>
</evidence>
<dbReference type="GO" id="GO:0016020">
    <property type="term" value="C:membrane"/>
    <property type="evidence" value="ECO:0007669"/>
    <property type="project" value="UniProtKB-SubCell"/>
</dbReference>
<feature type="transmembrane region" description="Helical" evidence="5">
    <location>
        <begin position="15"/>
        <end position="34"/>
    </location>
</feature>
<evidence type="ECO:0000256" key="3">
    <source>
        <dbReference type="ARBA" id="ARBA00022989"/>
    </source>
</evidence>
<name>A0A4Q7YT80_9BACT</name>
<dbReference type="OrthoDB" id="9811373at2"/>
<dbReference type="RefSeq" id="WP_130418341.1">
    <property type="nucleotide sequence ID" value="NZ_SHKW01000001.1"/>
</dbReference>
<comment type="caution">
    <text evidence="6">The sequence shown here is derived from an EMBL/GenBank/DDBJ whole genome shotgun (WGS) entry which is preliminary data.</text>
</comment>
<dbReference type="Proteomes" id="UP000292958">
    <property type="component" value="Unassembled WGS sequence"/>
</dbReference>
<feature type="transmembrane region" description="Helical" evidence="5">
    <location>
        <begin position="101"/>
        <end position="121"/>
    </location>
</feature>
<proteinExistence type="predicted"/>
<evidence type="ECO:0000256" key="4">
    <source>
        <dbReference type="ARBA" id="ARBA00023136"/>
    </source>
</evidence>
<keyword evidence="4 5" id="KW-0472">Membrane</keyword>
<evidence type="ECO:0000256" key="2">
    <source>
        <dbReference type="ARBA" id="ARBA00022692"/>
    </source>
</evidence>
<feature type="transmembrane region" description="Helical" evidence="5">
    <location>
        <begin position="55"/>
        <end position="81"/>
    </location>
</feature>
<dbReference type="EMBL" id="SHKW01000001">
    <property type="protein sequence ID" value="RZU40251.1"/>
    <property type="molecule type" value="Genomic_DNA"/>
</dbReference>